<dbReference type="SMART" id="SM00065">
    <property type="entry name" value="GAF"/>
    <property type="match status" value="1"/>
</dbReference>
<dbReference type="Pfam" id="PF02518">
    <property type="entry name" value="HATPase_c"/>
    <property type="match status" value="1"/>
</dbReference>
<dbReference type="SMART" id="SM00091">
    <property type="entry name" value="PAS"/>
    <property type="match status" value="3"/>
</dbReference>
<dbReference type="PANTHER" id="PTHR43047">
    <property type="entry name" value="TWO-COMPONENT HISTIDINE PROTEIN KINASE"/>
    <property type="match status" value="1"/>
</dbReference>
<evidence type="ECO:0000256" key="1">
    <source>
        <dbReference type="ARBA" id="ARBA00000085"/>
    </source>
</evidence>
<evidence type="ECO:0000256" key="6">
    <source>
        <dbReference type="ARBA" id="ARBA00023012"/>
    </source>
</evidence>
<feature type="domain" description="PAC" evidence="11">
    <location>
        <begin position="501"/>
        <end position="553"/>
    </location>
</feature>
<dbReference type="Pfam" id="PF00512">
    <property type="entry name" value="HisKA"/>
    <property type="match status" value="1"/>
</dbReference>
<dbReference type="InterPro" id="IPR013655">
    <property type="entry name" value="PAS_fold_3"/>
</dbReference>
<dbReference type="AlphaFoldDB" id="A0A5C4MMI6"/>
<dbReference type="SUPFAM" id="SSF47384">
    <property type="entry name" value="Homodimeric domain of signal transducing histidine kinase"/>
    <property type="match status" value="1"/>
</dbReference>
<feature type="domain" description="PAS" evidence="10">
    <location>
        <begin position="133"/>
        <end position="190"/>
    </location>
</feature>
<feature type="domain" description="Response regulatory" evidence="9">
    <location>
        <begin position="938"/>
        <end position="1051"/>
    </location>
</feature>
<dbReference type="Proteomes" id="UP000305887">
    <property type="component" value="Unassembled WGS sequence"/>
</dbReference>
<dbReference type="InterPro" id="IPR003661">
    <property type="entry name" value="HisK_dim/P_dom"/>
</dbReference>
<dbReference type="Gene3D" id="1.10.287.130">
    <property type="match status" value="1"/>
</dbReference>
<dbReference type="SMART" id="SM00448">
    <property type="entry name" value="REC"/>
    <property type="match status" value="2"/>
</dbReference>
<dbReference type="InterPro" id="IPR000014">
    <property type="entry name" value="PAS"/>
</dbReference>
<dbReference type="SMART" id="SM00086">
    <property type="entry name" value="PAC"/>
    <property type="match status" value="3"/>
</dbReference>
<proteinExistence type="predicted"/>
<dbReference type="PRINTS" id="PR00344">
    <property type="entry name" value="BCTRLSENSOR"/>
</dbReference>
<dbReference type="SUPFAM" id="SSF55785">
    <property type="entry name" value="PYP-like sensor domain (PAS domain)"/>
    <property type="match status" value="3"/>
</dbReference>
<dbReference type="SUPFAM" id="SSF52172">
    <property type="entry name" value="CheY-like"/>
    <property type="match status" value="2"/>
</dbReference>
<dbReference type="Pfam" id="PF08448">
    <property type="entry name" value="PAS_4"/>
    <property type="match status" value="1"/>
</dbReference>
<evidence type="ECO:0000259" key="9">
    <source>
        <dbReference type="PROSITE" id="PS50110"/>
    </source>
</evidence>
<comment type="catalytic activity">
    <reaction evidence="1">
        <text>ATP + protein L-histidine = ADP + protein N-phospho-L-histidine.</text>
        <dbReference type="EC" id="2.7.13.3"/>
    </reaction>
</comment>
<dbReference type="CDD" id="cd16922">
    <property type="entry name" value="HATPase_EvgS-ArcB-TorS-like"/>
    <property type="match status" value="1"/>
</dbReference>
<dbReference type="Pfam" id="PF00989">
    <property type="entry name" value="PAS"/>
    <property type="match status" value="1"/>
</dbReference>
<dbReference type="Gene3D" id="3.30.450.20">
    <property type="entry name" value="PAS domain"/>
    <property type="match status" value="3"/>
</dbReference>
<protein>
    <recommendedName>
        <fullName evidence="2">histidine kinase</fullName>
        <ecNumber evidence="2">2.7.13.3</ecNumber>
    </recommendedName>
</protein>
<sequence>MRGALGGLGRGLRCCGGSGRGLGGGLGRRACMLGGAGSVLGRRLRLLRRLFDRGGGLDRALVHGSQTSASAKRADGEVVSGPRPMPMTANHAADPRSQAGTVARWPSLIRALRAASHRGPILDLSSPASNRGTAPANRDMLEAVGFGLYCIDAEGRCTYTNRAALDMLGYDVSEMLGRNMHDLIHHSHPDGSRYPQSACPLVATRQTGRPVRLANEVLWRKDRSFFTAEYCAWPLLENGQVTGSVVTLVDTTQQGSARDRLALQVTVSRMLAGTANLEDVLPRLLAAVGGGLGFQAAFFWTVSHRDRRLDPEASWTGPGLDAVGLVERTMAMTLERGDGLPGRAWVEGEIILAPDLAGEAHPEAIAAGLTSALVIPARVGRRVLGVIELFGRERPALDDDFLDGAAAIGQQVGQYLRRRRAEEALRDREEEFRAFAENLPQLTWMADPDGSITWFNRRWYDYTGTTADQMQGWGWRTVHHRDHAARAEESYRAALEAGTVWEETFPLRGHDGRYRWFLSRAVPITDEAGRIARWFGTSTDITEQRRAETRAIAAERRLRFALQVARIGSWSWDFDSEVLEADEGFRSLFDLPPGDDDLLAGDFLGRLHPEDQARVTTVFQEARETGGEFDLEFRIVTASGEVRWAVARGSVEKRPFGRGLYALGITWDLTDRKRHEEALAAAKMAAEEANLAKSQFIANMSHELRTPLSAIIGYAELLEEEVEDLGETGEPIAGDLGKIEASARHLLTLINGVLDLSKIEAGKMEVEVEEFEVALLIEEVCDTVQSLMAKKENRFAAKLGPDLGTMRSDPVKLRQCLFNLLSNAAKFTDGGAVMLTVERVGGRLAFRVVDTGIGMTPEQQAKLFQRFTQADVSTTRRFGGTGLGLALTRAFAEMLNGTIEVESEEGQGTTFTLSLPADLRAPAEEALEAPLSEAASDQVLVIDDDPHMRELLTRFLGRDGLGVAVAPDGEAGLALAREIRPSAIILDVMMPRMDGWSVLSQLKADPDLADIPVIMISMIREKGLAYSLGAADYLTKPIDWTRLKAALERQRGQPAPGIALVLEGDAGTREQLHDLLTGQGWEVAEVADARAALERMVERRPDLLLVNVQLPEVGGFDLLRELRRNPDLSGIPVIALTEGDLAPKERTHLRDQVRQIIQTRDDSMDELRDELRRIAAERIGRRLLDATGEATDGQAIAG</sequence>
<dbReference type="InterPro" id="IPR013656">
    <property type="entry name" value="PAS_4"/>
</dbReference>
<dbReference type="NCBIfam" id="TIGR00229">
    <property type="entry name" value="sensory_box"/>
    <property type="match status" value="2"/>
</dbReference>
<dbReference type="FunFam" id="3.30.450.20:FF:000099">
    <property type="entry name" value="Sensory box sensor histidine kinase"/>
    <property type="match status" value="1"/>
</dbReference>
<dbReference type="PROSITE" id="PS50112">
    <property type="entry name" value="PAS"/>
    <property type="match status" value="2"/>
</dbReference>
<dbReference type="GO" id="GO:0009927">
    <property type="term" value="F:histidine phosphotransfer kinase activity"/>
    <property type="evidence" value="ECO:0007669"/>
    <property type="project" value="TreeGrafter"/>
</dbReference>
<dbReference type="Pfam" id="PF00072">
    <property type="entry name" value="Response_reg"/>
    <property type="match status" value="2"/>
</dbReference>
<dbReference type="InterPro" id="IPR011006">
    <property type="entry name" value="CheY-like_superfamily"/>
</dbReference>
<dbReference type="PROSITE" id="PS50110">
    <property type="entry name" value="RESPONSE_REGULATORY"/>
    <property type="match status" value="2"/>
</dbReference>
<dbReference type="GO" id="GO:0006355">
    <property type="term" value="P:regulation of DNA-templated transcription"/>
    <property type="evidence" value="ECO:0007669"/>
    <property type="project" value="InterPro"/>
</dbReference>
<comment type="caution">
    <text evidence="7">Lacks conserved residue(s) required for the propagation of feature annotation.</text>
</comment>
<evidence type="ECO:0000313" key="12">
    <source>
        <dbReference type="EMBL" id="TNC45001.1"/>
    </source>
</evidence>
<dbReference type="PROSITE" id="PS50109">
    <property type="entry name" value="HIS_KIN"/>
    <property type="match status" value="1"/>
</dbReference>
<dbReference type="InterPro" id="IPR036097">
    <property type="entry name" value="HisK_dim/P_sf"/>
</dbReference>
<keyword evidence="13" id="KW-1185">Reference proteome</keyword>
<dbReference type="SMART" id="SM00388">
    <property type="entry name" value="HisKA"/>
    <property type="match status" value="1"/>
</dbReference>
<dbReference type="InterPro" id="IPR003018">
    <property type="entry name" value="GAF"/>
</dbReference>
<evidence type="ECO:0000259" key="8">
    <source>
        <dbReference type="PROSITE" id="PS50109"/>
    </source>
</evidence>
<evidence type="ECO:0000259" key="11">
    <source>
        <dbReference type="PROSITE" id="PS50113"/>
    </source>
</evidence>
<dbReference type="InterPro" id="IPR036890">
    <property type="entry name" value="HATPase_C_sf"/>
</dbReference>
<dbReference type="InterPro" id="IPR013767">
    <property type="entry name" value="PAS_fold"/>
</dbReference>
<feature type="domain" description="Response regulatory" evidence="9">
    <location>
        <begin position="1058"/>
        <end position="1175"/>
    </location>
</feature>
<dbReference type="Gene3D" id="3.30.565.10">
    <property type="entry name" value="Histidine kinase-like ATPase, C-terminal domain"/>
    <property type="match status" value="1"/>
</dbReference>
<keyword evidence="4" id="KW-0808">Transferase</keyword>
<dbReference type="InterPro" id="IPR005467">
    <property type="entry name" value="His_kinase_dom"/>
</dbReference>
<dbReference type="EMBL" id="VDFU01000052">
    <property type="protein sequence ID" value="TNC45001.1"/>
    <property type="molecule type" value="Genomic_DNA"/>
</dbReference>
<dbReference type="InterPro" id="IPR035965">
    <property type="entry name" value="PAS-like_dom_sf"/>
</dbReference>
<evidence type="ECO:0000256" key="4">
    <source>
        <dbReference type="ARBA" id="ARBA00022679"/>
    </source>
</evidence>
<reference evidence="12 13" key="1">
    <citation type="submission" date="2019-06" db="EMBL/GenBank/DDBJ databases">
        <title>YIM 131921 draft genome.</title>
        <authorList>
            <person name="Jiang L."/>
        </authorList>
    </citation>
    <scope>NUCLEOTIDE SEQUENCE [LARGE SCALE GENOMIC DNA]</scope>
    <source>
        <strain evidence="12 13">YIM 131921</strain>
    </source>
</reference>
<dbReference type="Gene3D" id="3.40.50.2300">
    <property type="match status" value="2"/>
</dbReference>
<dbReference type="PANTHER" id="PTHR43047:SF72">
    <property type="entry name" value="OSMOSENSING HISTIDINE PROTEIN KINASE SLN1"/>
    <property type="match status" value="1"/>
</dbReference>
<dbReference type="InterPro" id="IPR001789">
    <property type="entry name" value="Sig_transdc_resp-reg_receiver"/>
</dbReference>
<dbReference type="CDD" id="cd00130">
    <property type="entry name" value="PAS"/>
    <property type="match status" value="3"/>
</dbReference>
<name>A0A5C4MMI6_9RHOB</name>
<accession>A0A5C4MMI6</accession>
<feature type="domain" description="Histidine kinase" evidence="8">
    <location>
        <begin position="699"/>
        <end position="919"/>
    </location>
</feature>
<evidence type="ECO:0000256" key="3">
    <source>
        <dbReference type="ARBA" id="ARBA00022553"/>
    </source>
</evidence>
<dbReference type="FunFam" id="3.30.565.10:FF:000010">
    <property type="entry name" value="Sensor histidine kinase RcsC"/>
    <property type="match status" value="1"/>
</dbReference>
<dbReference type="Gene3D" id="3.30.450.40">
    <property type="match status" value="1"/>
</dbReference>
<dbReference type="SUPFAM" id="SSF55781">
    <property type="entry name" value="GAF domain-like"/>
    <property type="match status" value="1"/>
</dbReference>
<dbReference type="Gene3D" id="2.10.70.100">
    <property type="match status" value="1"/>
</dbReference>
<dbReference type="GO" id="GO:0005886">
    <property type="term" value="C:plasma membrane"/>
    <property type="evidence" value="ECO:0007669"/>
    <property type="project" value="TreeGrafter"/>
</dbReference>
<organism evidence="12 13">
    <name type="scientific">Rubellimicrobium rubrum</name>
    <dbReference type="NCBI Taxonomy" id="2585369"/>
    <lineage>
        <taxon>Bacteria</taxon>
        <taxon>Pseudomonadati</taxon>
        <taxon>Pseudomonadota</taxon>
        <taxon>Alphaproteobacteria</taxon>
        <taxon>Rhodobacterales</taxon>
        <taxon>Roseobacteraceae</taxon>
        <taxon>Rubellimicrobium</taxon>
    </lineage>
</organism>
<keyword evidence="5" id="KW-0418">Kinase</keyword>
<dbReference type="InterPro" id="IPR001610">
    <property type="entry name" value="PAC"/>
</dbReference>
<keyword evidence="6" id="KW-0902">Two-component regulatory system</keyword>
<feature type="domain" description="PAS" evidence="10">
    <location>
        <begin position="428"/>
        <end position="498"/>
    </location>
</feature>
<evidence type="ECO:0000256" key="2">
    <source>
        <dbReference type="ARBA" id="ARBA00012438"/>
    </source>
</evidence>
<feature type="modified residue" description="4-aspartylphosphate" evidence="7">
    <location>
        <position position="987"/>
    </location>
</feature>
<evidence type="ECO:0000259" key="10">
    <source>
        <dbReference type="PROSITE" id="PS50112"/>
    </source>
</evidence>
<dbReference type="GO" id="GO:0000155">
    <property type="term" value="F:phosphorelay sensor kinase activity"/>
    <property type="evidence" value="ECO:0007669"/>
    <property type="project" value="InterPro"/>
</dbReference>
<dbReference type="EC" id="2.7.13.3" evidence="2"/>
<feature type="domain" description="PAC" evidence="11">
    <location>
        <begin position="629"/>
        <end position="681"/>
    </location>
</feature>
<dbReference type="OrthoDB" id="9801651at2"/>
<evidence type="ECO:0000256" key="5">
    <source>
        <dbReference type="ARBA" id="ARBA00022777"/>
    </source>
</evidence>
<dbReference type="SMART" id="SM00387">
    <property type="entry name" value="HATPase_c"/>
    <property type="match status" value="1"/>
</dbReference>
<dbReference type="InterPro" id="IPR000700">
    <property type="entry name" value="PAS-assoc_C"/>
</dbReference>
<evidence type="ECO:0000313" key="13">
    <source>
        <dbReference type="Proteomes" id="UP000305887"/>
    </source>
</evidence>
<dbReference type="PROSITE" id="PS50113">
    <property type="entry name" value="PAC"/>
    <property type="match status" value="2"/>
</dbReference>
<dbReference type="SUPFAM" id="SSF55874">
    <property type="entry name" value="ATPase domain of HSP90 chaperone/DNA topoisomerase II/histidine kinase"/>
    <property type="match status" value="1"/>
</dbReference>
<dbReference type="Pfam" id="PF13185">
    <property type="entry name" value="GAF_2"/>
    <property type="match status" value="1"/>
</dbReference>
<dbReference type="CDD" id="cd17574">
    <property type="entry name" value="REC_OmpR"/>
    <property type="match status" value="1"/>
</dbReference>
<dbReference type="Pfam" id="PF08447">
    <property type="entry name" value="PAS_3"/>
    <property type="match status" value="1"/>
</dbReference>
<dbReference type="InterPro" id="IPR003594">
    <property type="entry name" value="HATPase_dom"/>
</dbReference>
<keyword evidence="3 7" id="KW-0597">Phosphoprotein</keyword>
<gene>
    <name evidence="12" type="ORF">FHG66_20405</name>
</gene>
<comment type="caution">
    <text evidence="12">The sequence shown here is derived from an EMBL/GenBank/DDBJ whole genome shotgun (WGS) entry which is preliminary data.</text>
</comment>
<evidence type="ECO:0000256" key="7">
    <source>
        <dbReference type="PROSITE-ProRule" id="PRU00169"/>
    </source>
</evidence>
<dbReference type="CDD" id="cd00082">
    <property type="entry name" value="HisKA"/>
    <property type="match status" value="1"/>
</dbReference>
<dbReference type="InterPro" id="IPR004358">
    <property type="entry name" value="Sig_transdc_His_kin-like_C"/>
</dbReference>
<dbReference type="InterPro" id="IPR029016">
    <property type="entry name" value="GAF-like_dom_sf"/>
</dbReference>